<evidence type="ECO:0000313" key="2">
    <source>
        <dbReference type="Proteomes" id="UP000199328"/>
    </source>
</evidence>
<sequence>MKGDSRRRRISFPVTVWYDEEREEIFIARLTGQVFVTSVSRHEGDERFHAELFEALGEVLREAGAPAPARGGPIRRH</sequence>
<proteinExistence type="predicted"/>
<accession>A0A1G9DXH0</accession>
<dbReference type="AlphaFoldDB" id="A0A1G9DXH0"/>
<name>A0A1G9DXH0_9RHOB</name>
<keyword evidence="2" id="KW-1185">Reference proteome</keyword>
<dbReference type="EMBL" id="FNFV01000004">
    <property type="protein sequence ID" value="SDK68509.1"/>
    <property type="molecule type" value="Genomic_DNA"/>
</dbReference>
<gene>
    <name evidence="1" type="ORF">SAMN05216257_10463</name>
</gene>
<organism evidence="1 2">
    <name type="scientific">Meinhardsimonia xiamenensis</name>
    <dbReference type="NCBI Taxonomy" id="990712"/>
    <lineage>
        <taxon>Bacteria</taxon>
        <taxon>Pseudomonadati</taxon>
        <taxon>Pseudomonadota</taxon>
        <taxon>Alphaproteobacteria</taxon>
        <taxon>Rhodobacterales</taxon>
        <taxon>Paracoccaceae</taxon>
        <taxon>Meinhardsimonia</taxon>
    </lineage>
</organism>
<protein>
    <submittedName>
        <fullName evidence="1">Uncharacterized protein</fullName>
    </submittedName>
</protein>
<reference evidence="2" key="1">
    <citation type="submission" date="2016-10" db="EMBL/GenBank/DDBJ databases">
        <authorList>
            <person name="Varghese N."/>
            <person name="Submissions S."/>
        </authorList>
    </citation>
    <scope>NUCLEOTIDE SEQUENCE [LARGE SCALE GENOMIC DNA]</scope>
    <source>
        <strain evidence="2">CGMCC 1.10789</strain>
    </source>
</reference>
<dbReference type="STRING" id="990712.SAMN05216257_10463"/>
<dbReference type="RefSeq" id="WP_143004474.1">
    <property type="nucleotide sequence ID" value="NZ_FNFV01000004.1"/>
</dbReference>
<evidence type="ECO:0000313" key="1">
    <source>
        <dbReference type="EMBL" id="SDK68509.1"/>
    </source>
</evidence>
<dbReference type="Proteomes" id="UP000199328">
    <property type="component" value="Unassembled WGS sequence"/>
</dbReference>